<proteinExistence type="predicted"/>
<comment type="caution">
    <text evidence="1">The sequence shown here is derived from an EMBL/GenBank/DDBJ whole genome shotgun (WGS) entry which is preliminary data.</text>
</comment>
<dbReference type="EMBL" id="SNZP01000011">
    <property type="protein sequence ID" value="TDR76477.1"/>
    <property type="molecule type" value="Genomic_DNA"/>
</dbReference>
<name>A0A4V3DUQ3_9NEIS</name>
<dbReference type="Proteomes" id="UP000295611">
    <property type="component" value="Unassembled WGS sequence"/>
</dbReference>
<organism evidence="1 2">
    <name type="scientific">Paludibacterium purpuratum</name>
    <dbReference type="NCBI Taxonomy" id="1144873"/>
    <lineage>
        <taxon>Bacteria</taxon>
        <taxon>Pseudomonadati</taxon>
        <taxon>Pseudomonadota</taxon>
        <taxon>Betaproteobacteria</taxon>
        <taxon>Neisseriales</taxon>
        <taxon>Chromobacteriaceae</taxon>
        <taxon>Paludibacterium</taxon>
    </lineage>
</organism>
<gene>
    <name evidence="1" type="ORF">DFP86_11160</name>
</gene>
<dbReference type="AlphaFoldDB" id="A0A4V3DUQ3"/>
<protein>
    <submittedName>
        <fullName evidence="1">Uncharacterized protein</fullName>
    </submittedName>
</protein>
<reference evidence="1 2" key="1">
    <citation type="submission" date="2019-03" db="EMBL/GenBank/DDBJ databases">
        <title>Genomic Encyclopedia of Type Strains, Phase III (KMG-III): the genomes of soil and plant-associated and newly described type strains.</title>
        <authorList>
            <person name="Whitman W."/>
        </authorList>
    </citation>
    <scope>NUCLEOTIDE SEQUENCE [LARGE SCALE GENOMIC DNA]</scope>
    <source>
        <strain evidence="1 2">CECT 8976</strain>
    </source>
</reference>
<sequence>MKADPEGVTRTITWGSPLEEGGRFDWIGIADQLQELVAPDRLLQELGVLARQLYGLRDRLSARGVPERILNMPAMGFSYLDNKLESWNLP</sequence>
<evidence type="ECO:0000313" key="1">
    <source>
        <dbReference type="EMBL" id="TDR76477.1"/>
    </source>
</evidence>
<accession>A0A4V3DUQ3</accession>
<keyword evidence="2" id="KW-1185">Reference proteome</keyword>
<evidence type="ECO:0000313" key="2">
    <source>
        <dbReference type="Proteomes" id="UP000295611"/>
    </source>
</evidence>